<evidence type="ECO:0000256" key="1">
    <source>
        <dbReference type="SAM" id="Phobius"/>
    </source>
</evidence>
<feature type="transmembrane region" description="Helical" evidence="1">
    <location>
        <begin position="310"/>
        <end position="330"/>
    </location>
</feature>
<keyword evidence="1" id="KW-1133">Transmembrane helix</keyword>
<accession>A0ABP8EUL4</accession>
<sequence length="350" mass="37902">MSRVVNSTAEGLTILGIELLGGSARYEIGGQHAFAVVHVTSEEPSMEALLQAVPGAVHGLRHSANLFWSEVRALLPTAVVIKERPKIRVLAYAPFAEERARPYLGPLELAYALVSGAGPASGADLAVRAAKHRFTVERPDWSCLVLRDGAAFVSHQTTQEDFSAVLRVLVHSVHLDALLFALVQRCLMDDAGRQTTTVGLEDASALVDLERAHFEFKRTYWRTSLTDKRSAPPDMVLREFQEQLLTARDVMEVEVRVQEGARLAHSLLEAGQEEAQQRLNRLVRTVSVVIGAFGLSFAAAPVVAEPSWSAFGAAVLAGAGGAAVAQLVLWRVDRRQSSTGRASERRAGSP</sequence>
<dbReference type="EMBL" id="BAABBA010000008">
    <property type="protein sequence ID" value="GAA4287679.1"/>
    <property type="molecule type" value="Genomic_DNA"/>
</dbReference>
<reference evidence="3" key="1">
    <citation type="journal article" date="2019" name="Int. J. Syst. Evol. Microbiol.">
        <title>The Global Catalogue of Microorganisms (GCM) 10K type strain sequencing project: providing services to taxonomists for standard genome sequencing and annotation.</title>
        <authorList>
            <consortium name="The Broad Institute Genomics Platform"/>
            <consortium name="The Broad Institute Genome Sequencing Center for Infectious Disease"/>
            <person name="Wu L."/>
            <person name="Ma J."/>
        </authorList>
    </citation>
    <scope>NUCLEOTIDE SEQUENCE [LARGE SCALE GENOMIC DNA]</scope>
    <source>
        <strain evidence="3">JCM 17459</strain>
    </source>
</reference>
<comment type="caution">
    <text evidence="2">The sequence shown here is derived from an EMBL/GenBank/DDBJ whole genome shotgun (WGS) entry which is preliminary data.</text>
</comment>
<keyword evidence="1" id="KW-0472">Membrane</keyword>
<dbReference type="RefSeq" id="WP_345040631.1">
    <property type="nucleotide sequence ID" value="NZ_BAABBA010000008.1"/>
</dbReference>
<evidence type="ECO:0008006" key="4">
    <source>
        <dbReference type="Google" id="ProtNLM"/>
    </source>
</evidence>
<dbReference type="Proteomes" id="UP001499841">
    <property type="component" value="Unassembled WGS sequence"/>
</dbReference>
<evidence type="ECO:0000313" key="3">
    <source>
        <dbReference type="Proteomes" id="UP001499841"/>
    </source>
</evidence>
<keyword evidence="3" id="KW-1185">Reference proteome</keyword>
<protein>
    <recommendedName>
        <fullName evidence="4">CorA-like Mg2+ transporter protein</fullName>
    </recommendedName>
</protein>
<feature type="transmembrane region" description="Helical" evidence="1">
    <location>
        <begin position="282"/>
        <end position="304"/>
    </location>
</feature>
<gene>
    <name evidence="2" type="ORF">GCM10022262_20380</name>
</gene>
<evidence type="ECO:0000313" key="2">
    <source>
        <dbReference type="EMBL" id="GAA4287679.1"/>
    </source>
</evidence>
<organism evidence="2 3">
    <name type="scientific">Georgenia daeguensis</name>
    <dbReference type="NCBI Taxonomy" id="908355"/>
    <lineage>
        <taxon>Bacteria</taxon>
        <taxon>Bacillati</taxon>
        <taxon>Actinomycetota</taxon>
        <taxon>Actinomycetes</taxon>
        <taxon>Micrococcales</taxon>
        <taxon>Bogoriellaceae</taxon>
        <taxon>Georgenia</taxon>
    </lineage>
</organism>
<proteinExistence type="predicted"/>
<name>A0ABP8EUL4_9MICO</name>
<keyword evidence="1" id="KW-0812">Transmembrane</keyword>